<sequence>MAKDKDRSLNPAAAHRKQEKLKALKKGERRCTSSHSPSSLDCLSLTVSFNKGKAAVAASRTARLATRNPSRLERQIADLKSLQESSGSLNARDKKQLEELERDLTRVKKARTERPDLVLQRGVGSGRGGRGGGILGKRNREGRPRWGQDHSSSEETDEDVKRIPMPRDTPPPVPRPRPETSRSQHGGTRGNANMEPLGTGREHLQDHARHMPDLALPPKPAALVQKVYESAPQVRDLRKEATQRFMPSVVKRKIDASKGKGKLLEEDEMERLEKEGYGGTTGTVTEAVGNGYLSVNAAPAVEHDLGGLRGYGSEDEEQARSLAEEEKRFATEMSMAWKEEDGGGKDARHASPRIRATMEEVEDEDL</sequence>
<name>A0A8H3EVP7_9LECA</name>
<reference evidence="3" key="1">
    <citation type="submission" date="2021-03" db="EMBL/GenBank/DDBJ databases">
        <authorList>
            <person name="Tagirdzhanova G."/>
        </authorList>
    </citation>
    <scope>NUCLEOTIDE SEQUENCE</scope>
</reference>
<dbReference type="InterPro" id="IPR019007">
    <property type="entry name" value="Wbp11/ELF5/Saf1_N"/>
</dbReference>
<feature type="compositionally biased region" description="Gly residues" evidence="1">
    <location>
        <begin position="123"/>
        <end position="135"/>
    </location>
</feature>
<organism evidence="3 4">
    <name type="scientific">Heterodermia speciosa</name>
    <dbReference type="NCBI Taxonomy" id="116794"/>
    <lineage>
        <taxon>Eukaryota</taxon>
        <taxon>Fungi</taxon>
        <taxon>Dikarya</taxon>
        <taxon>Ascomycota</taxon>
        <taxon>Pezizomycotina</taxon>
        <taxon>Lecanoromycetes</taxon>
        <taxon>OSLEUM clade</taxon>
        <taxon>Lecanoromycetidae</taxon>
        <taxon>Caliciales</taxon>
        <taxon>Physciaceae</taxon>
        <taxon>Heterodermia</taxon>
    </lineage>
</organism>
<feature type="compositionally biased region" description="Basic and acidic residues" evidence="1">
    <location>
        <begin position="337"/>
        <end position="349"/>
    </location>
</feature>
<evidence type="ECO:0000259" key="2">
    <source>
        <dbReference type="Pfam" id="PF09429"/>
    </source>
</evidence>
<proteinExistence type="predicted"/>
<accession>A0A8H3EVP7</accession>
<protein>
    <recommendedName>
        <fullName evidence="2">Wbp11/ELF5/Saf1 N-terminal domain-containing protein</fullName>
    </recommendedName>
</protein>
<dbReference type="Proteomes" id="UP000664521">
    <property type="component" value="Unassembled WGS sequence"/>
</dbReference>
<dbReference type="AlphaFoldDB" id="A0A8H3EVP7"/>
<evidence type="ECO:0000256" key="1">
    <source>
        <dbReference type="SAM" id="MobiDB-lite"/>
    </source>
</evidence>
<evidence type="ECO:0000313" key="4">
    <source>
        <dbReference type="Proteomes" id="UP000664521"/>
    </source>
</evidence>
<feature type="region of interest" description="Disordered" evidence="1">
    <location>
        <begin position="1"/>
        <end position="39"/>
    </location>
</feature>
<feature type="compositionally biased region" description="Basic and acidic residues" evidence="1">
    <location>
        <begin position="138"/>
        <end position="153"/>
    </location>
</feature>
<gene>
    <name evidence="3" type="ORF">HETSPECPRED_000897</name>
</gene>
<feature type="region of interest" description="Disordered" evidence="1">
    <location>
        <begin position="106"/>
        <end position="205"/>
    </location>
</feature>
<dbReference type="Pfam" id="PF09429">
    <property type="entry name" value="Wbp11"/>
    <property type="match status" value="1"/>
</dbReference>
<feature type="compositionally biased region" description="Basic and acidic residues" evidence="1">
    <location>
        <begin position="20"/>
        <end position="31"/>
    </location>
</feature>
<dbReference type="EMBL" id="CAJPDS010000011">
    <property type="protein sequence ID" value="CAF9912284.1"/>
    <property type="molecule type" value="Genomic_DNA"/>
</dbReference>
<feature type="compositionally biased region" description="Basic and acidic residues" evidence="1">
    <location>
        <begin position="106"/>
        <end position="116"/>
    </location>
</feature>
<keyword evidence="4" id="KW-1185">Reference proteome</keyword>
<dbReference type="OrthoDB" id="5597581at2759"/>
<feature type="region of interest" description="Disordered" evidence="1">
    <location>
        <begin position="336"/>
        <end position="366"/>
    </location>
</feature>
<feature type="domain" description="Wbp11/ELF5/Saf1 N-terminal" evidence="2">
    <location>
        <begin position="50"/>
        <end position="109"/>
    </location>
</feature>
<dbReference type="GO" id="GO:0006396">
    <property type="term" value="P:RNA processing"/>
    <property type="evidence" value="ECO:0007669"/>
    <property type="project" value="InterPro"/>
</dbReference>
<comment type="caution">
    <text evidence="3">The sequence shown here is derived from an EMBL/GenBank/DDBJ whole genome shotgun (WGS) entry which is preliminary data.</text>
</comment>
<evidence type="ECO:0000313" key="3">
    <source>
        <dbReference type="EMBL" id="CAF9912284.1"/>
    </source>
</evidence>